<accession>A0A8J7HLK9</accession>
<protein>
    <submittedName>
        <fullName evidence="1">Uncharacterized protein</fullName>
    </submittedName>
</protein>
<sequence length="205" mass="23279">MLLINTLKTFTFSSFVLISAFQCPAFGLVNQSISSNKLVSINTSIQMPKQPLLVVQNYIYWGAQRDCQIMMPGVVTENMLDRLTSFSATTQTAYTIIQRDFPEASRIPIPQLRQVLQSAMRETIGHTGKVIRTTNLVIDGHPGLELLMQHSDGSLGQYRAFVVNQRLYFMGSLTKDELTTEAVNFFDSFRVYPERIRYSNSSIYE</sequence>
<evidence type="ECO:0000313" key="1">
    <source>
        <dbReference type="EMBL" id="MBH8555379.1"/>
    </source>
</evidence>
<keyword evidence="2" id="KW-1185">Reference proteome</keyword>
<name>A0A8J7HLK9_9CYAN</name>
<dbReference type="Proteomes" id="UP000599391">
    <property type="component" value="Unassembled WGS sequence"/>
</dbReference>
<comment type="caution">
    <text evidence="1">The sequence shown here is derived from an EMBL/GenBank/DDBJ whole genome shotgun (WGS) entry which is preliminary data.</text>
</comment>
<gene>
    <name evidence="1" type="ORF">I8751_24140</name>
</gene>
<dbReference type="EMBL" id="JAECZB010000094">
    <property type="protein sequence ID" value="MBH8555379.1"/>
    <property type="molecule type" value="Genomic_DNA"/>
</dbReference>
<reference evidence="1 2" key="1">
    <citation type="journal article" date="2021" name="Int. J. Syst. Evol. Microbiol.">
        <title>Amazonocrinis nigriterrae gen. nov., sp. nov., Atlanticothrix silvestris gen. nov., sp. nov. and Dendronalium phyllosphericum gen. nov., sp. nov., nostocacean cyanobacteria from Brazilian environments.</title>
        <authorList>
            <person name="Alvarenga D.O."/>
            <person name="Andreote A.P.D."/>
            <person name="Branco L.H.Z."/>
            <person name="Delbaje E."/>
            <person name="Cruz R.B."/>
            <person name="Varani A.M."/>
            <person name="Fiore M.F."/>
        </authorList>
    </citation>
    <scope>NUCLEOTIDE SEQUENCE [LARGE SCALE GENOMIC DNA]</scope>
    <source>
        <strain evidence="1 2">CENA357</strain>
    </source>
</reference>
<organism evidence="1 2">
    <name type="scientific">Atlanticothrix silvestris CENA357</name>
    <dbReference type="NCBI Taxonomy" id="1725252"/>
    <lineage>
        <taxon>Bacteria</taxon>
        <taxon>Bacillati</taxon>
        <taxon>Cyanobacteriota</taxon>
        <taxon>Cyanophyceae</taxon>
        <taxon>Nostocales</taxon>
        <taxon>Nodulariaceae</taxon>
        <taxon>Atlanticothrix</taxon>
        <taxon>Atlanticothrix silvestris</taxon>
    </lineage>
</organism>
<proteinExistence type="predicted"/>
<evidence type="ECO:0000313" key="2">
    <source>
        <dbReference type="Proteomes" id="UP000599391"/>
    </source>
</evidence>
<dbReference type="AlphaFoldDB" id="A0A8J7HLK9"/>